<dbReference type="Pfam" id="PF22041">
    <property type="entry name" value="GST_C_7"/>
    <property type="match status" value="1"/>
</dbReference>
<dbReference type="SUPFAM" id="SSF47616">
    <property type="entry name" value="GST C-terminal domain-like"/>
    <property type="match status" value="1"/>
</dbReference>
<protein>
    <submittedName>
        <fullName evidence="3">Uncharacterized protein</fullName>
    </submittedName>
</protein>
<dbReference type="Pfam" id="PF13409">
    <property type="entry name" value="GST_N_2"/>
    <property type="match status" value="1"/>
</dbReference>
<dbReference type="EMBL" id="QZAF01000014">
    <property type="protein sequence ID" value="THV76807.1"/>
    <property type="molecule type" value="Genomic_DNA"/>
</dbReference>
<reference evidence="3 4" key="1">
    <citation type="submission" date="2018-10" db="EMBL/GenBank/DDBJ databases">
        <title>Fifty Aureobasidium pullulans genomes reveal a recombining polyextremotolerant generalist.</title>
        <authorList>
            <person name="Gostincar C."/>
            <person name="Turk M."/>
            <person name="Zajc J."/>
            <person name="Gunde-Cimerman N."/>
        </authorList>
    </citation>
    <scope>NUCLEOTIDE SEQUENCE [LARGE SCALE GENOMIC DNA]</scope>
    <source>
        <strain evidence="3 4">EXF-11900</strain>
    </source>
</reference>
<dbReference type="InterPro" id="IPR036249">
    <property type="entry name" value="Thioredoxin-like_sf"/>
</dbReference>
<dbReference type="InterPro" id="IPR004045">
    <property type="entry name" value="Glutathione_S-Trfase_N"/>
</dbReference>
<dbReference type="InterPro" id="IPR054416">
    <property type="entry name" value="GST_UstS-like_C"/>
</dbReference>
<feature type="domain" description="GST N-terminal" evidence="1">
    <location>
        <begin position="49"/>
        <end position="123"/>
    </location>
</feature>
<proteinExistence type="predicted"/>
<sequence length="299" mass="33389">MIVHLIRITVTVPKTDLSAHNTMSSTSARPILFYDIGFKAPRESTNCAPNPWKSRLALNFKGVPYSTIWVPLPDVEKVRRSVKVPACRKFGDGSDYYTLPIITDPNTDEAVGDSFDIAVYLQKTYPDSGSGELFPEQELDYEFTEQASGVPLSEMRRGDYEEYARFNKNVDAVFSAHVILMLQGMLLEPAGKQVFVKRAGVPSFDAFACVGEQREKVLSTFEKNLEGLSMFLKKDKSGPFILGNKASYADLIIGGWLRMASKSLPQAEWEALRSWHGGVFGQLHDALDRYAQTDKGREA</sequence>
<dbReference type="AlphaFoldDB" id="A0A4S8SZJ6"/>
<organism evidence="3 4">
    <name type="scientific">Aureobasidium pullulans</name>
    <name type="common">Black yeast</name>
    <name type="synonym">Pullularia pullulans</name>
    <dbReference type="NCBI Taxonomy" id="5580"/>
    <lineage>
        <taxon>Eukaryota</taxon>
        <taxon>Fungi</taxon>
        <taxon>Dikarya</taxon>
        <taxon>Ascomycota</taxon>
        <taxon>Pezizomycotina</taxon>
        <taxon>Dothideomycetes</taxon>
        <taxon>Dothideomycetidae</taxon>
        <taxon>Dothideales</taxon>
        <taxon>Saccotheciaceae</taxon>
        <taxon>Aureobasidium</taxon>
    </lineage>
</organism>
<dbReference type="Gene3D" id="3.40.30.10">
    <property type="entry name" value="Glutaredoxin"/>
    <property type="match status" value="1"/>
</dbReference>
<gene>
    <name evidence="3" type="ORF">D6D28_00836</name>
</gene>
<dbReference type="Proteomes" id="UP000304951">
    <property type="component" value="Unassembled WGS sequence"/>
</dbReference>
<evidence type="ECO:0000313" key="4">
    <source>
        <dbReference type="Proteomes" id="UP000304951"/>
    </source>
</evidence>
<dbReference type="SUPFAM" id="SSF52833">
    <property type="entry name" value="Thioredoxin-like"/>
    <property type="match status" value="1"/>
</dbReference>
<dbReference type="InterPro" id="IPR036282">
    <property type="entry name" value="Glutathione-S-Trfase_C_sf"/>
</dbReference>
<evidence type="ECO:0000313" key="3">
    <source>
        <dbReference type="EMBL" id="THV76807.1"/>
    </source>
</evidence>
<feature type="domain" description="Glutathione S-transferase UstS-like C-terminal" evidence="2">
    <location>
        <begin position="203"/>
        <end position="290"/>
    </location>
</feature>
<comment type="caution">
    <text evidence="3">The sequence shown here is derived from an EMBL/GenBank/DDBJ whole genome shotgun (WGS) entry which is preliminary data.</text>
</comment>
<name>A0A4S8SZJ6_AURPU</name>
<dbReference type="CDD" id="cd00299">
    <property type="entry name" value="GST_C_family"/>
    <property type="match status" value="1"/>
</dbReference>
<accession>A0A4S8SZJ6</accession>
<dbReference type="Gene3D" id="1.20.1050.10">
    <property type="match status" value="1"/>
</dbReference>
<evidence type="ECO:0000259" key="2">
    <source>
        <dbReference type="Pfam" id="PF22041"/>
    </source>
</evidence>
<evidence type="ECO:0000259" key="1">
    <source>
        <dbReference type="Pfam" id="PF13409"/>
    </source>
</evidence>